<keyword evidence="9" id="KW-1185">Reference proteome</keyword>
<dbReference type="SUPFAM" id="SSF48403">
    <property type="entry name" value="Ankyrin repeat"/>
    <property type="match status" value="1"/>
</dbReference>
<keyword evidence="2 7" id="KW-0328">Glycosyltransferase</keyword>
<evidence type="ECO:0000313" key="9">
    <source>
        <dbReference type="Proteomes" id="UP001217089"/>
    </source>
</evidence>
<keyword evidence="3 7" id="KW-0808">Transferase</keyword>
<evidence type="ECO:0000313" key="8">
    <source>
        <dbReference type="EMBL" id="KAJ8298196.1"/>
    </source>
</evidence>
<dbReference type="InterPro" id="IPR036770">
    <property type="entry name" value="Ankyrin_rpt-contain_sf"/>
</dbReference>
<keyword evidence="4" id="KW-0548">Nucleotidyltransferase</keyword>
<accession>A0ABQ9E3A6</accession>
<dbReference type="InterPro" id="IPR000768">
    <property type="entry name" value="ART"/>
</dbReference>
<keyword evidence="7" id="KW-0521">NADP</keyword>
<dbReference type="EC" id="2.4.2.31" evidence="7"/>
<evidence type="ECO:0000256" key="2">
    <source>
        <dbReference type="ARBA" id="ARBA00022676"/>
    </source>
</evidence>
<keyword evidence="7" id="KW-0520">NAD</keyword>
<name>A0ABQ9E3A6_TEGGR</name>
<keyword evidence="6" id="KW-0040">ANK repeat</keyword>
<feature type="repeat" description="ANK" evidence="6">
    <location>
        <begin position="224"/>
        <end position="257"/>
    </location>
</feature>
<dbReference type="InterPro" id="IPR002110">
    <property type="entry name" value="Ankyrin_rpt"/>
</dbReference>
<dbReference type="Gene3D" id="3.90.176.10">
    <property type="entry name" value="Toxin ADP-ribosyltransferase, Chain A, domain 1"/>
    <property type="match status" value="1"/>
</dbReference>
<dbReference type="EMBL" id="JARBDR010000923">
    <property type="protein sequence ID" value="KAJ8298196.1"/>
    <property type="molecule type" value="Genomic_DNA"/>
</dbReference>
<evidence type="ECO:0000256" key="4">
    <source>
        <dbReference type="ARBA" id="ARBA00022695"/>
    </source>
</evidence>
<organism evidence="8 9">
    <name type="scientific">Tegillarca granosa</name>
    <name type="common">Malaysian cockle</name>
    <name type="synonym">Anadara granosa</name>
    <dbReference type="NCBI Taxonomy" id="220873"/>
    <lineage>
        <taxon>Eukaryota</taxon>
        <taxon>Metazoa</taxon>
        <taxon>Spiralia</taxon>
        <taxon>Lophotrochozoa</taxon>
        <taxon>Mollusca</taxon>
        <taxon>Bivalvia</taxon>
        <taxon>Autobranchia</taxon>
        <taxon>Pteriomorphia</taxon>
        <taxon>Arcoida</taxon>
        <taxon>Arcoidea</taxon>
        <taxon>Arcidae</taxon>
        <taxon>Tegillarca</taxon>
    </lineage>
</organism>
<dbReference type="PROSITE" id="PS50088">
    <property type="entry name" value="ANK_REPEAT"/>
    <property type="match status" value="1"/>
</dbReference>
<protein>
    <recommendedName>
        <fullName evidence="7">NAD(P)(+)--arginine ADP-ribosyltransferase</fullName>
        <ecNumber evidence="7">2.4.2.31</ecNumber>
    </recommendedName>
    <alternativeName>
        <fullName evidence="7">Mono(ADP-ribosyl)transferase</fullName>
    </alternativeName>
</protein>
<sequence>MSSAKSADEVLKQLREHMTRTIDFFKFKGVTEEFNKLGDEMKERKLSDSDNPLKGIHDQIKLATGKTYTDKPWYQNMTKKIIQFVIAGQKPVTKEEKAEERDYYDSLKQKIGEVIPSFSEQISEAQKNIKVGTEEVKAAQVAIYEKFHYDEEGSTIVSDEVLEDGLGVNDGNELCFKETTDNAIDLDNKEIDEMVLSAKMGNFDRVFSILDRKPYIVNCIPEERAWSALHQAIFLGNLEYVVKLVEDYGADVSICTKADRAAAADPGTDALSLALKFSRKHIYNFLLKYTLIHKTALKRQDISYFTLHKNGNVYPFYKYPLFKITLASYKTLFMKHNSLIDSKKHIVHIVEDVLTNTDISWKDAMTKVHSTLYGIDRSYSEYLLNAYSREDFFERIIRMHTEEILYHFVTPALIRQSHTPYKPLAADLAVGPFALMLSAVLLHWERLKPYSGCTYRGVGGDVTDKYKPGQTFLFLYFVASSQNRRVAEFFAGEGDETVLGTIFIFDNSTPTKWQPRSIRKYSKFPDEEECLFPLGAEFRVESVNKKSHEIHLKLLQPTN</sequence>
<evidence type="ECO:0000256" key="7">
    <source>
        <dbReference type="RuleBase" id="RU361228"/>
    </source>
</evidence>
<evidence type="ECO:0000256" key="1">
    <source>
        <dbReference type="ARBA" id="ARBA00009558"/>
    </source>
</evidence>
<evidence type="ECO:0000256" key="3">
    <source>
        <dbReference type="ARBA" id="ARBA00022679"/>
    </source>
</evidence>
<dbReference type="PROSITE" id="PS50297">
    <property type="entry name" value="ANK_REP_REGION"/>
    <property type="match status" value="1"/>
</dbReference>
<evidence type="ECO:0000256" key="6">
    <source>
        <dbReference type="PROSITE-ProRule" id="PRU00023"/>
    </source>
</evidence>
<gene>
    <name evidence="8" type="ORF">KUTeg_024727</name>
</gene>
<dbReference type="SUPFAM" id="SSF56399">
    <property type="entry name" value="ADP-ribosylation"/>
    <property type="match status" value="1"/>
</dbReference>
<comment type="caution">
    <text evidence="8">The sequence shown here is derived from an EMBL/GenBank/DDBJ whole genome shotgun (WGS) entry which is preliminary data.</text>
</comment>
<evidence type="ECO:0000256" key="5">
    <source>
        <dbReference type="ARBA" id="ARBA00047597"/>
    </source>
</evidence>
<reference evidence="8 9" key="1">
    <citation type="submission" date="2022-12" db="EMBL/GenBank/DDBJ databases">
        <title>Chromosome-level genome of Tegillarca granosa.</title>
        <authorList>
            <person name="Kim J."/>
        </authorList>
    </citation>
    <scope>NUCLEOTIDE SEQUENCE [LARGE SCALE GENOMIC DNA]</scope>
    <source>
        <strain evidence="8">Teg-2019</strain>
        <tissue evidence="8">Adductor muscle</tissue>
    </source>
</reference>
<comment type="similarity">
    <text evidence="1 7">Belongs to the Arg-specific ADP-ribosyltransferase family.</text>
</comment>
<dbReference type="Pfam" id="PF01129">
    <property type="entry name" value="ART"/>
    <property type="match status" value="1"/>
</dbReference>
<comment type="catalytic activity">
    <reaction evidence="5 7">
        <text>L-arginyl-[protein] + NAD(+) = N(omega)-(ADP-D-ribosyl)-L-arginyl-[protein] + nicotinamide + H(+)</text>
        <dbReference type="Rhea" id="RHEA:19149"/>
        <dbReference type="Rhea" id="RHEA-COMP:10532"/>
        <dbReference type="Rhea" id="RHEA-COMP:15087"/>
        <dbReference type="ChEBI" id="CHEBI:15378"/>
        <dbReference type="ChEBI" id="CHEBI:17154"/>
        <dbReference type="ChEBI" id="CHEBI:29965"/>
        <dbReference type="ChEBI" id="CHEBI:57540"/>
        <dbReference type="ChEBI" id="CHEBI:142554"/>
        <dbReference type="EC" id="2.4.2.31"/>
    </reaction>
</comment>
<dbReference type="Gene3D" id="1.25.40.20">
    <property type="entry name" value="Ankyrin repeat-containing domain"/>
    <property type="match status" value="1"/>
</dbReference>
<dbReference type="Proteomes" id="UP001217089">
    <property type="component" value="Unassembled WGS sequence"/>
</dbReference>
<proteinExistence type="inferred from homology"/>